<evidence type="ECO:0000259" key="5">
    <source>
        <dbReference type="SMART" id="SM00919"/>
    </source>
</evidence>
<evidence type="ECO:0000256" key="1">
    <source>
        <dbReference type="ARBA" id="ARBA00001936"/>
    </source>
</evidence>
<reference evidence="6" key="1">
    <citation type="submission" date="2018-05" db="EMBL/GenBank/DDBJ databases">
        <authorList>
            <person name="Lanie J.A."/>
            <person name="Ng W.-L."/>
            <person name="Kazmierczak K.M."/>
            <person name="Andrzejewski T.M."/>
            <person name="Davidsen T.M."/>
            <person name="Wayne K.J."/>
            <person name="Tettelin H."/>
            <person name="Glass J.I."/>
            <person name="Rusch D."/>
            <person name="Podicherti R."/>
            <person name="Tsui H.-C.T."/>
            <person name="Winkler M.E."/>
        </authorList>
    </citation>
    <scope>NUCLEOTIDE SEQUENCE</scope>
</reference>
<sequence length="293" mass="31701">YKNQICTFNDDIQGTASVTLAGIYSALRITGQKLTKQKILFLGAGEAGLGIADLIVSALESEGISPDEAKRLCWLVDSKGLVVECRDNLQKHKLAYAHDHEFLPDLLSSVNSLKPTILIGVSGQPQTFTQSIVEAMGHINEKPVVFALSNPTSKAECTAEQAYTWSEGRVVFASGSPFDPIKLNGKTYVPGQGNNAYIFPGVGLGTIECGSKHVTNEMFFAAAKALANEVTDDDLANGSIYPSLRQIRHVSAVIAASVAEVAYEQGMTTVDRPEDLLAYMKSRQYQPEYTSYV</sequence>
<dbReference type="SMART" id="SM00919">
    <property type="entry name" value="Malic_M"/>
    <property type="match status" value="1"/>
</dbReference>
<dbReference type="PRINTS" id="PR00072">
    <property type="entry name" value="MALOXRDTASE"/>
</dbReference>
<protein>
    <recommendedName>
        <fullName evidence="5">Malic enzyme NAD-binding domain-containing protein</fullName>
    </recommendedName>
</protein>
<feature type="domain" description="Malic enzyme NAD-binding" evidence="5">
    <location>
        <begin position="12"/>
        <end position="263"/>
    </location>
</feature>
<evidence type="ECO:0000256" key="3">
    <source>
        <dbReference type="ARBA" id="ARBA00022723"/>
    </source>
</evidence>
<dbReference type="InterPro" id="IPR015884">
    <property type="entry name" value="Malic_enzyme_CS"/>
</dbReference>
<dbReference type="InterPro" id="IPR001891">
    <property type="entry name" value="Malic_OxRdtase"/>
</dbReference>
<dbReference type="AlphaFoldDB" id="A0A382IF95"/>
<dbReference type="GO" id="GO:0004473">
    <property type="term" value="F:malate dehydrogenase (decarboxylating) (NADP+) activity"/>
    <property type="evidence" value="ECO:0007669"/>
    <property type="project" value="TreeGrafter"/>
</dbReference>
<dbReference type="GO" id="GO:0046872">
    <property type="term" value="F:metal ion binding"/>
    <property type="evidence" value="ECO:0007669"/>
    <property type="project" value="UniProtKB-KW"/>
</dbReference>
<comment type="cofactor">
    <cofactor evidence="2">
        <name>Mg(2+)</name>
        <dbReference type="ChEBI" id="CHEBI:18420"/>
    </cofactor>
</comment>
<proteinExistence type="predicted"/>
<dbReference type="Pfam" id="PF03949">
    <property type="entry name" value="Malic_M"/>
    <property type="match status" value="1"/>
</dbReference>
<dbReference type="PIRSF" id="PIRSF000106">
    <property type="entry name" value="ME"/>
    <property type="match status" value="1"/>
</dbReference>
<dbReference type="NCBIfam" id="NF010052">
    <property type="entry name" value="PRK13529.1"/>
    <property type="match status" value="1"/>
</dbReference>
<dbReference type="EMBL" id="UINC01066516">
    <property type="protein sequence ID" value="SVB97311.1"/>
    <property type="molecule type" value="Genomic_DNA"/>
</dbReference>
<evidence type="ECO:0000256" key="4">
    <source>
        <dbReference type="ARBA" id="ARBA00023002"/>
    </source>
</evidence>
<dbReference type="GO" id="GO:0051287">
    <property type="term" value="F:NAD binding"/>
    <property type="evidence" value="ECO:0007669"/>
    <property type="project" value="InterPro"/>
</dbReference>
<dbReference type="GO" id="GO:0006108">
    <property type="term" value="P:malate metabolic process"/>
    <property type="evidence" value="ECO:0007669"/>
    <property type="project" value="TreeGrafter"/>
</dbReference>
<dbReference type="PANTHER" id="PTHR23406">
    <property type="entry name" value="MALIC ENZYME-RELATED"/>
    <property type="match status" value="1"/>
</dbReference>
<comment type="cofactor">
    <cofactor evidence="1">
        <name>Mn(2+)</name>
        <dbReference type="ChEBI" id="CHEBI:29035"/>
    </cofactor>
</comment>
<organism evidence="6">
    <name type="scientific">marine metagenome</name>
    <dbReference type="NCBI Taxonomy" id="408172"/>
    <lineage>
        <taxon>unclassified sequences</taxon>
        <taxon>metagenomes</taxon>
        <taxon>ecological metagenomes</taxon>
    </lineage>
</organism>
<gene>
    <name evidence="6" type="ORF">METZ01_LOCUS250165</name>
</gene>
<name>A0A382IF95_9ZZZZ</name>
<accession>A0A382IF95</accession>
<dbReference type="InterPro" id="IPR012302">
    <property type="entry name" value="Malic_NAD-bd"/>
</dbReference>
<evidence type="ECO:0000313" key="6">
    <source>
        <dbReference type="EMBL" id="SVB97311.1"/>
    </source>
</evidence>
<dbReference type="PANTHER" id="PTHR23406:SF90">
    <property type="entry name" value="MALIC ENZYME-RELATED"/>
    <property type="match status" value="1"/>
</dbReference>
<dbReference type="FunFam" id="3.40.50.720:FF:000060">
    <property type="entry name" value="Malic enzyme"/>
    <property type="match status" value="1"/>
</dbReference>
<dbReference type="CDD" id="cd05312">
    <property type="entry name" value="NAD_bind_1_malic_enz"/>
    <property type="match status" value="1"/>
</dbReference>
<evidence type="ECO:0000256" key="2">
    <source>
        <dbReference type="ARBA" id="ARBA00001946"/>
    </source>
</evidence>
<feature type="non-terminal residue" evidence="6">
    <location>
        <position position="1"/>
    </location>
</feature>
<dbReference type="InterPro" id="IPR036291">
    <property type="entry name" value="NAD(P)-bd_dom_sf"/>
</dbReference>
<dbReference type="Gene3D" id="3.40.50.720">
    <property type="entry name" value="NAD(P)-binding Rossmann-like Domain"/>
    <property type="match status" value="1"/>
</dbReference>
<dbReference type="PROSITE" id="PS00331">
    <property type="entry name" value="MALIC_ENZYMES"/>
    <property type="match status" value="1"/>
</dbReference>
<keyword evidence="4" id="KW-0560">Oxidoreductase</keyword>
<keyword evidence="3" id="KW-0479">Metal-binding</keyword>
<dbReference type="SUPFAM" id="SSF51735">
    <property type="entry name" value="NAD(P)-binding Rossmann-fold domains"/>
    <property type="match status" value="1"/>
</dbReference>